<keyword evidence="10" id="KW-0812">Transmembrane</keyword>
<dbReference type="Gene3D" id="3.30.565.10">
    <property type="entry name" value="Histidine kinase-like ATPase, C-terminal domain"/>
    <property type="match status" value="1"/>
</dbReference>
<evidence type="ECO:0000256" key="5">
    <source>
        <dbReference type="ARBA" id="ARBA00022679"/>
    </source>
</evidence>
<dbReference type="PROSITE" id="PS50109">
    <property type="entry name" value="HIS_KIN"/>
    <property type="match status" value="1"/>
</dbReference>
<organism evidence="13 14">
    <name type="scientific">Desulforhabdus amnigena</name>
    <dbReference type="NCBI Taxonomy" id="40218"/>
    <lineage>
        <taxon>Bacteria</taxon>
        <taxon>Pseudomonadati</taxon>
        <taxon>Thermodesulfobacteriota</taxon>
        <taxon>Syntrophobacteria</taxon>
        <taxon>Syntrophobacterales</taxon>
        <taxon>Syntrophobacteraceae</taxon>
        <taxon>Desulforhabdus</taxon>
    </lineage>
</organism>
<proteinExistence type="predicted"/>
<dbReference type="EMBL" id="BSDR01000001">
    <property type="protein sequence ID" value="GLI32830.1"/>
    <property type="molecule type" value="Genomic_DNA"/>
</dbReference>
<dbReference type="InterPro" id="IPR000014">
    <property type="entry name" value="PAS"/>
</dbReference>
<name>A0A9W6D265_9BACT</name>
<evidence type="ECO:0000256" key="3">
    <source>
        <dbReference type="ARBA" id="ARBA00012438"/>
    </source>
</evidence>
<dbReference type="InterPro" id="IPR004358">
    <property type="entry name" value="Sig_transdc_His_kin-like_C"/>
</dbReference>
<evidence type="ECO:0000256" key="9">
    <source>
        <dbReference type="SAM" id="MobiDB-lite"/>
    </source>
</evidence>
<evidence type="ECO:0000313" key="14">
    <source>
        <dbReference type="Proteomes" id="UP001144372"/>
    </source>
</evidence>
<dbReference type="Gene3D" id="6.10.340.10">
    <property type="match status" value="1"/>
</dbReference>
<dbReference type="GO" id="GO:0005886">
    <property type="term" value="C:plasma membrane"/>
    <property type="evidence" value="ECO:0007669"/>
    <property type="project" value="TreeGrafter"/>
</dbReference>
<dbReference type="InterPro" id="IPR003594">
    <property type="entry name" value="HATPase_dom"/>
</dbReference>
<dbReference type="Pfam" id="PF00512">
    <property type="entry name" value="HisKA"/>
    <property type="match status" value="1"/>
</dbReference>
<dbReference type="CDD" id="cd00082">
    <property type="entry name" value="HisKA"/>
    <property type="match status" value="1"/>
</dbReference>
<dbReference type="InterPro" id="IPR035965">
    <property type="entry name" value="PAS-like_dom_sf"/>
</dbReference>
<keyword evidence="6 13" id="KW-0418">Kinase</keyword>
<protein>
    <recommendedName>
        <fullName evidence="3">histidine kinase</fullName>
        <ecNumber evidence="3">2.7.13.3</ecNumber>
    </recommendedName>
</protein>
<dbReference type="InterPro" id="IPR036890">
    <property type="entry name" value="HATPase_C_sf"/>
</dbReference>
<comment type="subcellular location">
    <subcellularLocation>
        <location evidence="2">Membrane</location>
    </subcellularLocation>
</comment>
<dbReference type="Pfam" id="PF02518">
    <property type="entry name" value="HATPase_c"/>
    <property type="match status" value="1"/>
</dbReference>
<dbReference type="GO" id="GO:0000155">
    <property type="term" value="F:phosphorelay sensor kinase activity"/>
    <property type="evidence" value="ECO:0007669"/>
    <property type="project" value="InterPro"/>
</dbReference>
<keyword evidence="7" id="KW-0902">Two-component regulatory system</keyword>
<keyword evidence="10" id="KW-1133">Transmembrane helix</keyword>
<reference evidence="13" key="1">
    <citation type="submission" date="2022-12" db="EMBL/GenBank/DDBJ databases">
        <title>Reference genome sequencing for broad-spectrum identification of bacterial and archaeal isolates by mass spectrometry.</title>
        <authorList>
            <person name="Sekiguchi Y."/>
            <person name="Tourlousse D.M."/>
        </authorList>
    </citation>
    <scope>NUCLEOTIDE SEQUENCE</scope>
    <source>
        <strain evidence="13">ASRB1</strain>
    </source>
</reference>
<evidence type="ECO:0000256" key="7">
    <source>
        <dbReference type="ARBA" id="ARBA00023012"/>
    </source>
</evidence>
<comment type="caution">
    <text evidence="13">The sequence shown here is derived from an EMBL/GenBank/DDBJ whole genome shotgun (WGS) entry which is preliminary data.</text>
</comment>
<feature type="domain" description="HAMP" evidence="12">
    <location>
        <begin position="196"/>
        <end position="248"/>
    </location>
</feature>
<accession>A0A9W6D265</accession>
<gene>
    <name evidence="13" type="ORF">DAMNIGENAA_02630</name>
</gene>
<dbReference type="SUPFAM" id="SSF55785">
    <property type="entry name" value="PYP-like sensor domain (PAS domain)"/>
    <property type="match status" value="1"/>
</dbReference>
<feature type="transmembrane region" description="Helical" evidence="10">
    <location>
        <begin position="12"/>
        <end position="31"/>
    </location>
</feature>
<comment type="catalytic activity">
    <reaction evidence="1">
        <text>ATP + protein L-histidine = ADP + protein N-phospho-L-histidine.</text>
        <dbReference type="EC" id="2.7.13.3"/>
    </reaction>
</comment>
<keyword evidence="4" id="KW-0597">Phosphoprotein</keyword>
<feature type="domain" description="Histidine kinase" evidence="11">
    <location>
        <begin position="378"/>
        <end position="599"/>
    </location>
</feature>
<dbReference type="CDD" id="cd00130">
    <property type="entry name" value="PAS"/>
    <property type="match status" value="1"/>
</dbReference>
<dbReference type="Gene3D" id="3.30.450.20">
    <property type="entry name" value="PAS domain"/>
    <property type="match status" value="1"/>
</dbReference>
<dbReference type="EC" id="2.7.13.3" evidence="3"/>
<dbReference type="Gene3D" id="1.10.287.130">
    <property type="match status" value="1"/>
</dbReference>
<evidence type="ECO:0000256" key="1">
    <source>
        <dbReference type="ARBA" id="ARBA00000085"/>
    </source>
</evidence>
<evidence type="ECO:0000256" key="8">
    <source>
        <dbReference type="ARBA" id="ARBA00023136"/>
    </source>
</evidence>
<evidence type="ECO:0000256" key="4">
    <source>
        <dbReference type="ARBA" id="ARBA00022553"/>
    </source>
</evidence>
<dbReference type="InterPro" id="IPR005467">
    <property type="entry name" value="His_kinase_dom"/>
</dbReference>
<dbReference type="AlphaFoldDB" id="A0A9W6D265"/>
<evidence type="ECO:0000256" key="6">
    <source>
        <dbReference type="ARBA" id="ARBA00022777"/>
    </source>
</evidence>
<evidence type="ECO:0000256" key="10">
    <source>
        <dbReference type="SAM" id="Phobius"/>
    </source>
</evidence>
<dbReference type="InterPro" id="IPR003660">
    <property type="entry name" value="HAMP_dom"/>
</dbReference>
<dbReference type="SMART" id="SM00388">
    <property type="entry name" value="HisKA"/>
    <property type="match status" value="1"/>
</dbReference>
<dbReference type="GO" id="GO:0016036">
    <property type="term" value="P:cellular response to phosphate starvation"/>
    <property type="evidence" value="ECO:0007669"/>
    <property type="project" value="TreeGrafter"/>
</dbReference>
<keyword evidence="14" id="KW-1185">Reference proteome</keyword>
<dbReference type="FunFam" id="1.10.287.130:FF:000001">
    <property type="entry name" value="Two-component sensor histidine kinase"/>
    <property type="match status" value="1"/>
</dbReference>
<dbReference type="PRINTS" id="PR00344">
    <property type="entry name" value="BCTRLSENSOR"/>
</dbReference>
<dbReference type="SUPFAM" id="SSF47384">
    <property type="entry name" value="Homodimeric domain of signal transducing histidine kinase"/>
    <property type="match status" value="1"/>
</dbReference>
<evidence type="ECO:0000259" key="11">
    <source>
        <dbReference type="PROSITE" id="PS50109"/>
    </source>
</evidence>
<dbReference type="PANTHER" id="PTHR45453">
    <property type="entry name" value="PHOSPHATE REGULON SENSOR PROTEIN PHOR"/>
    <property type="match status" value="1"/>
</dbReference>
<dbReference type="Pfam" id="PF00672">
    <property type="entry name" value="HAMP"/>
    <property type="match status" value="1"/>
</dbReference>
<keyword evidence="8 10" id="KW-0472">Membrane</keyword>
<dbReference type="PROSITE" id="PS50885">
    <property type="entry name" value="HAMP"/>
    <property type="match status" value="1"/>
</dbReference>
<dbReference type="SMART" id="SM00091">
    <property type="entry name" value="PAS"/>
    <property type="match status" value="1"/>
</dbReference>
<sequence length="613" mass="69277">MIKKISSHTRFIFTLTTVVCLALILPSWYFYRSLKEEIINETKHRAVHQLDMVHWLISQKSEFQDIEALQAWLTEVGKREEARITYVATGGHVIADSEIPFSEIQNLDNHASRPEIMQAREQDIGVSIRYSGNIQKTLLYVARNIERKGAIPGGVLRLAIPFSNVNELLERLKYDFISIFSFILLAFLGISYWLVHQRSKAVRKITSSVNALADTDYKNRIHLDPDEEFYPLAQSINQMADRISKDIQTISSEKQQLEAVFNGMQEGVAVLDSRGRIQSINRALSELYMNASQGIGRKPLEVFMNLELQDACDRILASKGELGERPYSIQITLGEGKYYNVNIVRSSDLPNGAQVIVVFHDISELKRLEKIRQDFVANVSHELRTPLTSIKGYSETLLSESDLSPETLATFLNVILRNTNHMVKMVDDLLQLARLETRQTPVKPLPVHAGKALLNAWKECEPLAQDKKISLENLLPKEGILVSADFDQLVQVFRNLLENGIKYSPPNKTLTVSCQAIEQTVTFSVRDEGPGIPKQHQQRIFERFYRIEKHRGSDSESTGLGLAICRHIIRNFGGKIWVDSPNMDGTPGTTFSFTLPKASPEAEEENSKTIGVG</sequence>
<evidence type="ECO:0000259" key="12">
    <source>
        <dbReference type="PROSITE" id="PS50885"/>
    </source>
</evidence>
<evidence type="ECO:0000313" key="13">
    <source>
        <dbReference type="EMBL" id="GLI32830.1"/>
    </source>
</evidence>
<dbReference type="SMART" id="SM00304">
    <property type="entry name" value="HAMP"/>
    <property type="match status" value="1"/>
</dbReference>
<dbReference type="RefSeq" id="WP_281791860.1">
    <property type="nucleotide sequence ID" value="NZ_BSDR01000001.1"/>
</dbReference>
<dbReference type="CDD" id="cd00075">
    <property type="entry name" value="HATPase"/>
    <property type="match status" value="1"/>
</dbReference>
<dbReference type="SUPFAM" id="SSF55874">
    <property type="entry name" value="ATPase domain of HSP90 chaperone/DNA topoisomerase II/histidine kinase"/>
    <property type="match status" value="1"/>
</dbReference>
<dbReference type="InterPro" id="IPR003661">
    <property type="entry name" value="HisK_dim/P_dom"/>
</dbReference>
<dbReference type="GO" id="GO:0004721">
    <property type="term" value="F:phosphoprotein phosphatase activity"/>
    <property type="evidence" value="ECO:0007669"/>
    <property type="project" value="TreeGrafter"/>
</dbReference>
<evidence type="ECO:0000256" key="2">
    <source>
        <dbReference type="ARBA" id="ARBA00004370"/>
    </source>
</evidence>
<dbReference type="SMART" id="SM00387">
    <property type="entry name" value="HATPase_c"/>
    <property type="match status" value="1"/>
</dbReference>
<dbReference type="FunFam" id="3.30.565.10:FF:000006">
    <property type="entry name" value="Sensor histidine kinase WalK"/>
    <property type="match status" value="1"/>
</dbReference>
<feature type="transmembrane region" description="Helical" evidence="10">
    <location>
        <begin position="176"/>
        <end position="195"/>
    </location>
</feature>
<dbReference type="InterPro" id="IPR036097">
    <property type="entry name" value="HisK_dim/P_sf"/>
</dbReference>
<dbReference type="Proteomes" id="UP001144372">
    <property type="component" value="Unassembled WGS sequence"/>
</dbReference>
<keyword evidence="5" id="KW-0808">Transferase</keyword>
<feature type="region of interest" description="Disordered" evidence="9">
    <location>
        <begin position="592"/>
        <end position="613"/>
    </location>
</feature>
<dbReference type="NCBIfam" id="TIGR00229">
    <property type="entry name" value="sensory_box"/>
    <property type="match status" value="1"/>
</dbReference>
<dbReference type="CDD" id="cd06225">
    <property type="entry name" value="HAMP"/>
    <property type="match status" value="1"/>
</dbReference>
<dbReference type="PANTHER" id="PTHR45453:SF1">
    <property type="entry name" value="PHOSPHATE REGULON SENSOR PROTEIN PHOR"/>
    <property type="match status" value="1"/>
</dbReference>
<dbReference type="InterPro" id="IPR050351">
    <property type="entry name" value="BphY/WalK/GraS-like"/>
</dbReference>